<dbReference type="NCBIfam" id="NF001033">
    <property type="entry name" value="PRK00114.1"/>
    <property type="match status" value="1"/>
</dbReference>
<dbReference type="GO" id="GO:0005737">
    <property type="term" value="C:cytoplasm"/>
    <property type="evidence" value="ECO:0007669"/>
    <property type="project" value="UniProtKB-SubCell"/>
</dbReference>
<sequence length="291" mass="32078">MSDKVVRALALGGNVRVIVAKTTDMVTRAQEIHQTYPTSSAALGRVMSVATIMGATLKDEREKMVVEIKSDGDIKHILVNADNKGFVRGLIDNPNVLMIKKDSPKLDVGGAVGNGYLRVTQQYDDTATFSSQVELQTGEIGDDFAYYYVQSEQIPTALSVGVLVNEDLTIKSAGAILIQLLPSATDVELSMVENVVNNLKPVSELMIDYEAKDLCEALFDDVEILGETDVAYFCGCNRTQMKDVLETLNADDLNDLINNDHGATLECHYCHTKYTFKEDELKELLEERSKN</sequence>
<evidence type="ECO:0000256" key="6">
    <source>
        <dbReference type="HAMAP-Rule" id="MF_00117"/>
    </source>
</evidence>
<dbReference type="SUPFAM" id="SSF118352">
    <property type="entry name" value="HSP33 redox switch-like"/>
    <property type="match status" value="1"/>
</dbReference>
<dbReference type="EMBL" id="CP060715">
    <property type="protein sequence ID" value="QNN61424.1"/>
    <property type="molecule type" value="Genomic_DNA"/>
</dbReference>
<dbReference type="GO" id="GO:0051082">
    <property type="term" value="F:unfolded protein binding"/>
    <property type="evidence" value="ECO:0007669"/>
    <property type="project" value="UniProtKB-UniRule"/>
</dbReference>
<keyword evidence="4 6" id="KW-0143">Chaperone</keyword>
<feature type="disulfide bond" description="Redox-active" evidence="6">
    <location>
        <begin position="267"/>
        <end position="270"/>
    </location>
</feature>
<protein>
    <recommendedName>
        <fullName evidence="6">33 kDa chaperonin</fullName>
    </recommendedName>
    <alternativeName>
        <fullName evidence="6">Heat shock protein 33 homolog</fullName>
        <shortName evidence="6">HSP33</shortName>
    </alternativeName>
</protein>
<dbReference type="PANTHER" id="PTHR30111">
    <property type="entry name" value="33 KDA CHAPERONIN"/>
    <property type="match status" value="1"/>
</dbReference>
<gene>
    <name evidence="6 7" type="primary">hslO</name>
    <name evidence="7" type="ORF">H9L01_03390</name>
</gene>
<keyword evidence="5 6" id="KW-0676">Redox-active center</keyword>
<dbReference type="InterPro" id="IPR016154">
    <property type="entry name" value="Heat_shock_Hsp33_C"/>
</dbReference>
<dbReference type="PIRSF" id="PIRSF005261">
    <property type="entry name" value="Heat_shock_Hsp33"/>
    <property type="match status" value="1"/>
</dbReference>
<comment type="subcellular location">
    <subcellularLocation>
        <location evidence="6">Cytoplasm</location>
    </subcellularLocation>
</comment>
<dbReference type="SUPFAM" id="SSF64397">
    <property type="entry name" value="Hsp33 domain"/>
    <property type="match status" value="1"/>
</dbReference>
<dbReference type="KEGG" id="eio:H9L01_03390"/>
<keyword evidence="2 6" id="KW-0862">Zinc</keyword>
<evidence type="ECO:0000256" key="5">
    <source>
        <dbReference type="ARBA" id="ARBA00023284"/>
    </source>
</evidence>
<comment type="similarity">
    <text evidence="6">Belongs to the HSP33 family.</text>
</comment>
<evidence type="ECO:0000256" key="4">
    <source>
        <dbReference type="ARBA" id="ARBA00023186"/>
    </source>
</evidence>
<dbReference type="InterPro" id="IPR016153">
    <property type="entry name" value="Heat_shock_Hsp33_N"/>
</dbReference>
<comment type="PTM">
    <text evidence="6">Under oxidizing conditions two disulfide bonds are formed involving the reactive cysteines. Under reducing conditions zinc is bound to the reactive cysteines and the protein is inactive.</text>
</comment>
<dbReference type="InterPro" id="IPR000397">
    <property type="entry name" value="Heat_shock_Hsp33"/>
</dbReference>
<accession>A0A7G9S0P9</accession>
<evidence type="ECO:0000313" key="8">
    <source>
        <dbReference type="Proteomes" id="UP000515928"/>
    </source>
</evidence>
<reference evidence="7 8" key="1">
    <citation type="submission" date="2020-08" db="EMBL/GenBank/DDBJ databases">
        <title>Genome sequence of Erysipelothrix inopinata DSM 15511T.</title>
        <authorList>
            <person name="Hyun D.-W."/>
            <person name="Bae J.-W."/>
        </authorList>
    </citation>
    <scope>NUCLEOTIDE SEQUENCE [LARGE SCALE GENOMIC DNA]</scope>
    <source>
        <strain evidence="7 8">DSM 15511</strain>
    </source>
</reference>
<dbReference type="Gene3D" id="3.55.30.10">
    <property type="entry name" value="Hsp33 domain"/>
    <property type="match status" value="1"/>
</dbReference>
<dbReference type="RefSeq" id="WP_187534625.1">
    <property type="nucleotide sequence ID" value="NZ_CBCSHU010000006.1"/>
</dbReference>
<dbReference type="GO" id="GO:0044183">
    <property type="term" value="F:protein folding chaperone"/>
    <property type="evidence" value="ECO:0007669"/>
    <property type="project" value="TreeGrafter"/>
</dbReference>
<proteinExistence type="inferred from homology"/>
<organism evidence="7 8">
    <name type="scientific">Erysipelothrix inopinata</name>
    <dbReference type="NCBI Taxonomy" id="225084"/>
    <lineage>
        <taxon>Bacteria</taxon>
        <taxon>Bacillati</taxon>
        <taxon>Bacillota</taxon>
        <taxon>Erysipelotrichia</taxon>
        <taxon>Erysipelotrichales</taxon>
        <taxon>Erysipelotrichaceae</taxon>
        <taxon>Erysipelothrix</taxon>
    </lineage>
</organism>
<evidence type="ECO:0000313" key="7">
    <source>
        <dbReference type="EMBL" id="QNN61424.1"/>
    </source>
</evidence>
<evidence type="ECO:0000256" key="1">
    <source>
        <dbReference type="ARBA" id="ARBA00022490"/>
    </source>
</evidence>
<dbReference type="PANTHER" id="PTHR30111:SF1">
    <property type="entry name" value="33 KDA CHAPERONIN"/>
    <property type="match status" value="1"/>
</dbReference>
<dbReference type="AlphaFoldDB" id="A0A7G9S0P9"/>
<evidence type="ECO:0000256" key="2">
    <source>
        <dbReference type="ARBA" id="ARBA00022833"/>
    </source>
</evidence>
<dbReference type="GO" id="GO:0042026">
    <property type="term" value="P:protein refolding"/>
    <property type="evidence" value="ECO:0007669"/>
    <property type="project" value="TreeGrafter"/>
</dbReference>
<comment type="function">
    <text evidence="6">Redox regulated molecular chaperone. Protects both thermally unfolding and oxidatively damaged proteins from irreversible aggregation. Plays an important role in the bacterial defense system toward oxidative stress.</text>
</comment>
<dbReference type="CDD" id="cd00498">
    <property type="entry name" value="Hsp33"/>
    <property type="match status" value="1"/>
</dbReference>
<dbReference type="Gene3D" id="3.90.1280.10">
    <property type="entry name" value="HSP33 redox switch-like"/>
    <property type="match status" value="1"/>
</dbReference>
<feature type="disulfide bond" description="Redox-active" evidence="6">
    <location>
        <begin position="234"/>
        <end position="236"/>
    </location>
</feature>
<name>A0A7G9S0P9_9FIRM</name>
<dbReference type="Proteomes" id="UP000515928">
    <property type="component" value="Chromosome"/>
</dbReference>
<keyword evidence="3 6" id="KW-1015">Disulfide bond</keyword>
<dbReference type="HAMAP" id="MF_00117">
    <property type="entry name" value="HslO"/>
    <property type="match status" value="1"/>
</dbReference>
<keyword evidence="8" id="KW-1185">Reference proteome</keyword>
<keyword evidence="1 6" id="KW-0963">Cytoplasm</keyword>
<dbReference type="Pfam" id="PF01430">
    <property type="entry name" value="HSP33"/>
    <property type="match status" value="1"/>
</dbReference>
<evidence type="ECO:0000256" key="3">
    <source>
        <dbReference type="ARBA" id="ARBA00023157"/>
    </source>
</evidence>